<dbReference type="GO" id="GO:0072557">
    <property type="term" value="C:IPAF inflammasome complex"/>
    <property type="evidence" value="ECO:0007669"/>
    <property type="project" value="TreeGrafter"/>
</dbReference>
<dbReference type="GO" id="GO:0004197">
    <property type="term" value="F:cysteine-type endopeptidase activity"/>
    <property type="evidence" value="ECO:0007669"/>
    <property type="project" value="InterPro"/>
</dbReference>
<comment type="similarity">
    <text evidence="1 3">Belongs to the peptidase C14A family.</text>
</comment>
<dbReference type="GO" id="GO:0097169">
    <property type="term" value="C:AIM2 inflammasome complex"/>
    <property type="evidence" value="ECO:0007669"/>
    <property type="project" value="TreeGrafter"/>
</dbReference>
<evidence type="ECO:0000259" key="5">
    <source>
        <dbReference type="PROSITE" id="PS50208"/>
    </source>
</evidence>
<reference evidence="7 8" key="1">
    <citation type="journal article" date="2024" name="Genome Biol. Evol.">
        <title>Chromosome-level genome assembly of the viviparous eelpout Zoarces viviparus.</title>
        <authorList>
            <person name="Fuhrmann N."/>
            <person name="Brasseur M.V."/>
            <person name="Bakowski C.E."/>
            <person name="Podsiadlowski L."/>
            <person name="Prost S."/>
            <person name="Krehenwinkel H."/>
            <person name="Mayer C."/>
        </authorList>
    </citation>
    <scope>NUCLEOTIDE SEQUENCE [LARGE SCALE GENOMIC DNA]</scope>
    <source>
        <strain evidence="7">NO-MEL_2022_Ind0_liver</strain>
    </source>
</reference>
<evidence type="ECO:0008006" key="9">
    <source>
        <dbReference type="Google" id="ProtNLM"/>
    </source>
</evidence>
<evidence type="ECO:0000313" key="7">
    <source>
        <dbReference type="EMBL" id="KAK9528644.1"/>
    </source>
</evidence>
<dbReference type="SMART" id="SM00115">
    <property type="entry name" value="CASc"/>
    <property type="match status" value="1"/>
</dbReference>
<organism evidence="7 8">
    <name type="scientific">Zoarces viviparus</name>
    <name type="common">Viviparous eelpout</name>
    <name type="synonym">Blennius viviparus</name>
    <dbReference type="NCBI Taxonomy" id="48416"/>
    <lineage>
        <taxon>Eukaryota</taxon>
        <taxon>Metazoa</taxon>
        <taxon>Chordata</taxon>
        <taxon>Craniata</taxon>
        <taxon>Vertebrata</taxon>
        <taxon>Euteleostomi</taxon>
        <taxon>Actinopterygii</taxon>
        <taxon>Neopterygii</taxon>
        <taxon>Teleostei</taxon>
        <taxon>Neoteleostei</taxon>
        <taxon>Acanthomorphata</taxon>
        <taxon>Eupercaria</taxon>
        <taxon>Perciformes</taxon>
        <taxon>Cottioidei</taxon>
        <taxon>Zoarcales</taxon>
        <taxon>Zoarcidae</taxon>
        <taxon>Zoarcinae</taxon>
        <taxon>Zoarces</taxon>
    </lineage>
</organism>
<dbReference type="PANTHER" id="PTHR47901:SF3">
    <property type="entry name" value="CASPASE-1"/>
    <property type="match status" value="1"/>
</dbReference>
<feature type="active site" evidence="2">
    <location>
        <position position="219"/>
    </location>
</feature>
<dbReference type="SUPFAM" id="SSF52129">
    <property type="entry name" value="Caspase-like"/>
    <property type="match status" value="1"/>
</dbReference>
<comment type="caution">
    <text evidence="7">The sequence shown here is derived from an EMBL/GenBank/DDBJ whole genome shotgun (WGS) entry which is preliminary data.</text>
</comment>
<dbReference type="GO" id="GO:0072559">
    <property type="term" value="C:NLRP3 inflammasome complex"/>
    <property type="evidence" value="ECO:0007669"/>
    <property type="project" value="TreeGrafter"/>
</dbReference>
<dbReference type="GO" id="GO:0042981">
    <property type="term" value="P:regulation of apoptotic process"/>
    <property type="evidence" value="ECO:0007669"/>
    <property type="project" value="InterPro"/>
</dbReference>
<feature type="domain" description="CARD" evidence="6">
    <location>
        <begin position="5"/>
        <end position="98"/>
    </location>
</feature>
<dbReference type="GO" id="GO:0006508">
    <property type="term" value="P:proteolysis"/>
    <property type="evidence" value="ECO:0007669"/>
    <property type="project" value="InterPro"/>
</dbReference>
<dbReference type="InterPro" id="IPR001315">
    <property type="entry name" value="CARD"/>
</dbReference>
<dbReference type="Pfam" id="PF00619">
    <property type="entry name" value="CARD"/>
    <property type="match status" value="1"/>
</dbReference>
<sequence>MELKCPKYAAQELANVRTKFVEKANIVLIDQLVDDLLVDHVLNEGEKESIREENLSRANKARSLIDMVRNKGDEASRKMIAHLQRRDHFLYAELGLSSGQPAQPEPQTKQQWSTTLIRTSEAFWREKLNDTDIYPAAKSSMRNRVALLITNIKFTVERLNRKGAEKDEANMEKLLTALGYEVVKHTNLTGKAIDDALNEFSEHPKLRETDSVLVVIMSHGKLGAVLGVDWKKEIPDEFLINDIYKHLGPEKCPALLNKPKIIIIQACRGEGTGSVPVRDGANAALVCDNAAEGNFEDDGLRIVHNEKDYISFLSSTPDTMSYRHTVYGSPFIQYVAEVLNTFAHKDDIEELFRKVMQRFEEFIFQDSAQMATKDRCTLPKRFYFFPGL</sequence>
<dbReference type="PRINTS" id="PR00376">
    <property type="entry name" value="IL1BCENZYME"/>
</dbReference>
<dbReference type="PROSITE" id="PS50207">
    <property type="entry name" value="CASPASE_P10"/>
    <property type="match status" value="1"/>
</dbReference>
<accession>A0AAW1F0W4</accession>
<evidence type="ECO:0000256" key="1">
    <source>
        <dbReference type="ARBA" id="ARBA00010134"/>
    </source>
</evidence>
<name>A0AAW1F0W4_ZOAVI</name>
<proteinExistence type="inferred from homology"/>
<dbReference type="InterPro" id="IPR029030">
    <property type="entry name" value="Caspase-like_dom_sf"/>
</dbReference>
<dbReference type="InterPro" id="IPR011600">
    <property type="entry name" value="Pept_C14_caspase"/>
</dbReference>
<dbReference type="PROSITE" id="PS50208">
    <property type="entry name" value="CASPASE_P20"/>
    <property type="match status" value="1"/>
</dbReference>
<feature type="domain" description="Caspase family p10" evidence="4">
    <location>
        <begin position="299"/>
        <end position="386"/>
    </location>
</feature>
<dbReference type="PROSITE" id="PS01122">
    <property type="entry name" value="CASPASE_CYS"/>
    <property type="match status" value="1"/>
</dbReference>
<gene>
    <name evidence="7" type="ORF">VZT92_012796</name>
</gene>
<protein>
    <recommendedName>
        <fullName evidence="9">Caspase-1</fullName>
    </recommendedName>
</protein>
<dbReference type="Gene3D" id="1.10.533.10">
    <property type="entry name" value="Death Domain, Fas"/>
    <property type="match status" value="1"/>
</dbReference>
<dbReference type="InterPro" id="IPR011029">
    <property type="entry name" value="DEATH-like_dom_sf"/>
</dbReference>
<dbReference type="InterPro" id="IPR033139">
    <property type="entry name" value="Caspase_cys_AS"/>
</dbReference>
<dbReference type="InterPro" id="IPR002138">
    <property type="entry name" value="Pept_C14_p10"/>
</dbReference>
<dbReference type="SUPFAM" id="SSF47986">
    <property type="entry name" value="DEATH domain"/>
    <property type="match status" value="1"/>
</dbReference>
<evidence type="ECO:0000259" key="6">
    <source>
        <dbReference type="PROSITE" id="PS50209"/>
    </source>
</evidence>
<keyword evidence="8" id="KW-1185">Reference proteome</keyword>
<dbReference type="GO" id="GO:0050727">
    <property type="term" value="P:regulation of inflammatory response"/>
    <property type="evidence" value="ECO:0007669"/>
    <property type="project" value="TreeGrafter"/>
</dbReference>
<evidence type="ECO:0000313" key="8">
    <source>
        <dbReference type="Proteomes" id="UP001488805"/>
    </source>
</evidence>
<dbReference type="Proteomes" id="UP001488805">
    <property type="component" value="Unassembled WGS sequence"/>
</dbReference>
<dbReference type="Gene3D" id="3.40.50.1460">
    <property type="match status" value="1"/>
</dbReference>
<feature type="active site" evidence="2">
    <location>
        <position position="267"/>
    </location>
</feature>
<feature type="domain" description="Caspase family p20" evidence="5">
    <location>
        <begin position="142"/>
        <end position="271"/>
    </location>
</feature>
<dbReference type="CDD" id="cd00032">
    <property type="entry name" value="CASc"/>
    <property type="match status" value="1"/>
</dbReference>
<dbReference type="Pfam" id="PF00656">
    <property type="entry name" value="Peptidase_C14"/>
    <property type="match status" value="1"/>
</dbReference>
<dbReference type="PIRSF" id="PIRSF038001">
    <property type="entry name" value="Caspase_ICE"/>
    <property type="match status" value="1"/>
</dbReference>
<evidence type="ECO:0000256" key="3">
    <source>
        <dbReference type="RuleBase" id="RU003971"/>
    </source>
</evidence>
<evidence type="ECO:0000256" key="2">
    <source>
        <dbReference type="PIRSR" id="PIRSR038001-1"/>
    </source>
</evidence>
<dbReference type="PANTHER" id="PTHR47901">
    <property type="entry name" value="CASPASE RECRUITMENT DOMAIN-CONTAINING PROTEIN 18"/>
    <property type="match status" value="1"/>
</dbReference>
<dbReference type="AlphaFoldDB" id="A0AAW1F0W4"/>
<evidence type="ECO:0000259" key="4">
    <source>
        <dbReference type="PROSITE" id="PS50207"/>
    </source>
</evidence>
<dbReference type="EMBL" id="JBCEZU010000111">
    <property type="protein sequence ID" value="KAK9528644.1"/>
    <property type="molecule type" value="Genomic_DNA"/>
</dbReference>
<dbReference type="InterPro" id="IPR001309">
    <property type="entry name" value="Pept_C14_p20"/>
</dbReference>
<dbReference type="InterPro" id="IPR002398">
    <property type="entry name" value="Pept_C14"/>
</dbReference>
<dbReference type="InterPro" id="IPR015917">
    <property type="entry name" value="Pept_C14A"/>
</dbReference>
<dbReference type="PROSITE" id="PS50209">
    <property type="entry name" value="CARD"/>
    <property type="match status" value="1"/>
</dbReference>